<protein>
    <recommendedName>
        <fullName evidence="2">Metallo-beta-lactamase domain-containing protein</fullName>
    </recommendedName>
</protein>
<dbReference type="OrthoDB" id="332863at2759"/>
<dbReference type="PANTHER" id="PTHR43546:SF9">
    <property type="entry name" value="L-ASCORBATE-6-PHOSPHATE LACTONASE ULAG-RELATED"/>
    <property type="match status" value="1"/>
</dbReference>
<dbReference type="InterPro" id="IPR050114">
    <property type="entry name" value="UPF0173_UPF0282_UlaG_hydrolase"/>
</dbReference>
<evidence type="ECO:0000259" key="2">
    <source>
        <dbReference type="Pfam" id="PF12706"/>
    </source>
</evidence>
<dbReference type="GO" id="GO:0016787">
    <property type="term" value="F:hydrolase activity"/>
    <property type="evidence" value="ECO:0007669"/>
    <property type="project" value="UniProtKB-KW"/>
</dbReference>
<comment type="caution">
    <text evidence="3">The sequence shown here is derived from an EMBL/GenBank/DDBJ whole genome shotgun (WGS) entry which is preliminary data.</text>
</comment>
<feature type="domain" description="Metallo-beta-lactamase" evidence="2">
    <location>
        <begin position="21"/>
        <end position="222"/>
    </location>
</feature>
<dbReference type="EMBL" id="AJWJ01000049">
    <property type="protein sequence ID" value="KAF2076793.1"/>
    <property type="molecule type" value="Genomic_DNA"/>
</dbReference>
<dbReference type="AlphaFoldDB" id="A0A8J4PZ10"/>
<accession>A0A8J4PZ10</accession>
<evidence type="ECO:0000256" key="1">
    <source>
        <dbReference type="ARBA" id="ARBA00022801"/>
    </source>
</evidence>
<reference evidence="3" key="1">
    <citation type="submission" date="2020-01" db="EMBL/GenBank/DDBJ databases">
        <title>Development of genomics and gene disruption for Polysphondylium violaceum indicates a role for the polyketide synthase stlB in stalk morphogenesis.</title>
        <authorList>
            <person name="Narita B."/>
            <person name="Kawabe Y."/>
            <person name="Kin K."/>
            <person name="Saito T."/>
            <person name="Gibbs R."/>
            <person name="Kuspa A."/>
            <person name="Muzny D."/>
            <person name="Queller D."/>
            <person name="Richards S."/>
            <person name="Strassman J."/>
            <person name="Sucgang R."/>
            <person name="Worley K."/>
            <person name="Schaap P."/>
        </authorList>
    </citation>
    <scope>NUCLEOTIDE SEQUENCE</scope>
    <source>
        <strain evidence="3">QSvi11</strain>
    </source>
</reference>
<dbReference type="Pfam" id="PF12706">
    <property type="entry name" value="Lactamase_B_2"/>
    <property type="match status" value="1"/>
</dbReference>
<keyword evidence="4" id="KW-1185">Reference proteome</keyword>
<evidence type="ECO:0000313" key="3">
    <source>
        <dbReference type="EMBL" id="KAF2076793.1"/>
    </source>
</evidence>
<name>A0A8J4PZ10_9MYCE</name>
<organism evidence="3 4">
    <name type="scientific">Polysphondylium violaceum</name>
    <dbReference type="NCBI Taxonomy" id="133409"/>
    <lineage>
        <taxon>Eukaryota</taxon>
        <taxon>Amoebozoa</taxon>
        <taxon>Evosea</taxon>
        <taxon>Eumycetozoa</taxon>
        <taxon>Dictyostelia</taxon>
        <taxon>Dictyosteliales</taxon>
        <taxon>Dictyosteliaceae</taxon>
        <taxon>Polysphondylium</taxon>
    </lineage>
</organism>
<evidence type="ECO:0000313" key="4">
    <source>
        <dbReference type="Proteomes" id="UP000695562"/>
    </source>
</evidence>
<dbReference type="InterPro" id="IPR036866">
    <property type="entry name" value="RibonucZ/Hydroxyglut_hydro"/>
</dbReference>
<dbReference type="InterPro" id="IPR001279">
    <property type="entry name" value="Metallo-B-lactamas"/>
</dbReference>
<dbReference type="Proteomes" id="UP000695562">
    <property type="component" value="Unassembled WGS sequence"/>
</dbReference>
<gene>
    <name evidence="3" type="ORF">CYY_001919</name>
</gene>
<proteinExistence type="predicted"/>
<dbReference type="PANTHER" id="PTHR43546">
    <property type="entry name" value="UPF0173 METAL-DEPENDENT HYDROLASE MJ1163-RELATED"/>
    <property type="match status" value="1"/>
</dbReference>
<dbReference type="SUPFAM" id="SSF56281">
    <property type="entry name" value="Metallo-hydrolase/oxidoreductase"/>
    <property type="match status" value="1"/>
</dbReference>
<dbReference type="Gene3D" id="3.60.15.10">
    <property type="entry name" value="Ribonuclease Z/Hydroxyacylglutathione hydrolase-like"/>
    <property type="match status" value="1"/>
</dbReference>
<sequence length="258" mass="28813">MSTFHLIRNATIFLTYNNVKFLIDPFLAEKDRYPGFAGTVNSEVRNPTVELPCKAETLFGYDYLLLTHTHPDHWDEVAAQVLPKDKPIFCQNEYDANLVKKSGFTNVSVLKEVNQIGGVTIHTTPCQHGSDQVYAIPPLAEFLGQVTGFVFEHPNEKKLYIVGDSVFIDGIGEALKKHQPDYVAINSGNAQLTEGGAIIMSEKDIPTILSIVPKAKIIAIHMESLNHCITTRKDVENFCNQNNIKNVIIPKDNETFNL</sequence>
<keyword evidence="1" id="KW-0378">Hydrolase</keyword>